<dbReference type="OrthoDB" id="10263145at2759"/>
<evidence type="ECO:0000256" key="2">
    <source>
        <dbReference type="ARBA" id="ARBA00022679"/>
    </source>
</evidence>
<name>A0A9N9PBS8_9GLOM</name>
<dbReference type="GO" id="GO:0036431">
    <property type="term" value="F:dCMP kinase activity"/>
    <property type="evidence" value="ECO:0007669"/>
    <property type="project" value="InterPro"/>
</dbReference>
<dbReference type="InterPro" id="IPR027417">
    <property type="entry name" value="P-loop_NTPase"/>
</dbReference>
<evidence type="ECO:0000256" key="4">
    <source>
        <dbReference type="ARBA" id="ARBA00022777"/>
    </source>
</evidence>
<dbReference type="GO" id="GO:0006139">
    <property type="term" value="P:nucleobase-containing compound metabolic process"/>
    <property type="evidence" value="ECO:0007669"/>
    <property type="project" value="InterPro"/>
</dbReference>
<evidence type="ECO:0000256" key="7">
    <source>
        <dbReference type="ARBA" id="ARBA00048478"/>
    </source>
</evidence>
<evidence type="ECO:0000256" key="6">
    <source>
        <dbReference type="ARBA" id="ARBA00047615"/>
    </source>
</evidence>
<evidence type="ECO:0000256" key="5">
    <source>
        <dbReference type="ARBA" id="ARBA00022840"/>
    </source>
</evidence>
<keyword evidence="5" id="KW-0067">ATP-binding</keyword>
<dbReference type="SUPFAM" id="SSF52540">
    <property type="entry name" value="P-loop containing nucleoside triphosphate hydrolases"/>
    <property type="match status" value="1"/>
</dbReference>
<comment type="catalytic activity">
    <reaction evidence="7">
        <text>CMP + ATP = CDP + ADP</text>
        <dbReference type="Rhea" id="RHEA:11600"/>
        <dbReference type="ChEBI" id="CHEBI:30616"/>
        <dbReference type="ChEBI" id="CHEBI:58069"/>
        <dbReference type="ChEBI" id="CHEBI:60377"/>
        <dbReference type="ChEBI" id="CHEBI:456216"/>
        <dbReference type="EC" id="2.7.4.25"/>
    </reaction>
</comment>
<evidence type="ECO:0000256" key="1">
    <source>
        <dbReference type="ARBA" id="ARBA00012906"/>
    </source>
</evidence>
<dbReference type="CDD" id="cd02020">
    <property type="entry name" value="CMPK"/>
    <property type="match status" value="1"/>
</dbReference>
<keyword evidence="3" id="KW-0547">Nucleotide-binding</keyword>
<reference evidence="9" key="1">
    <citation type="submission" date="2021-06" db="EMBL/GenBank/DDBJ databases">
        <authorList>
            <person name="Kallberg Y."/>
            <person name="Tangrot J."/>
            <person name="Rosling A."/>
        </authorList>
    </citation>
    <scope>NUCLEOTIDE SEQUENCE</scope>
    <source>
        <strain evidence="9">FL966</strain>
    </source>
</reference>
<proteinExistence type="predicted"/>
<protein>
    <recommendedName>
        <fullName evidence="1">(d)CMP kinase</fullName>
        <ecNumber evidence="1">2.7.4.25</ecNumber>
    </recommendedName>
</protein>
<comment type="caution">
    <text evidence="9">The sequence shown here is derived from an EMBL/GenBank/DDBJ whole genome shotgun (WGS) entry which is preliminary data.</text>
</comment>
<organism evidence="9 10">
    <name type="scientific">Cetraspora pellucida</name>
    <dbReference type="NCBI Taxonomy" id="1433469"/>
    <lineage>
        <taxon>Eukaryota</taxon>
        <taxon>Fungi</taxon>
        <taxon>Fungi incertae sedis</taxon>
        <taxon>Mucoromycota</taxon>
        <taxon>Glomeromycotina</taxon>
        <taxon>Glomeromycetes</taxon>
        <taxon>Diversisporales</taxon>
        <taxon>Gigasporaceae</taxon>
        <taxon>Cetraspora</taxon>
    </lineage>
</organism>
<dbReference type="EMBL" id="CAJVQA010056904">
    <property type="protein sequence ID" value="CAG8826125.1"/>
    <property type="molecule type" value="Genomic_DNA"/>
</dbReference>
<evidence type="ECO:0000313" key="9">
    <source>
        <dbReference type="EMBL" id="CAG8826125.1"/>
    </source>
</evidence>
<dbReference type="Pfam" id="PF02224">
    <property type="entry name" value="Cytidylate_kin"/>
    <property type="match status" value="1"/>
</dbReference>
<dbReference type="GO" id="GO:0005524">
    <property type="term" value="F:ATP binding"/>
    <property type="evidence" value="ECO:0007669"/>
    <property type="project" value="UniProtKB-KW"/>
</dbReference>
<sequence length="215" mass="24784">MELLHTILQNFNTNKLIKIAIDGYAAVGKTSVEEAIANQYGYQFIDSGLFYRYVSYYHNNYSIDQIKQIFDEEQILKLINSIKHLNKEQYQESGIRAAQISANNELRDIINETIRKIVKSKGFVVIGYDITTLCLPDAEVKIILSADVETRVARRAFQTNLKDYINIFNNILERDVISQSLIKQAYNVSYEIDTTKLTLSEVVDMILIQVFKKIL</sequence>
<accession>A0A9N9PBS8</accession>
<feature type="non-terminal residue" evidence="9">
    <location>
        <position position="215"/>
    </location>
</feature>
<keyword evidence="10" id="KW-1185">Reference proteome</keyword>
<evidence type="ECO:0000313" key="10">
    <source>
        <dbReference type="Proteomes" id="UP000789759"/>
    </source>
</evidence>
<dbReference type="Gene3D" id="3.40.50.300">
    <property type="entry name" value="P-loop containing nucleotide triphosphate hydrolases"/>
    <property type="match status" value="1"/>
</dbReference>
<evidence type="ECO:0000259" key="8">
    <source>
        <dbReference type="Pfam" id="PF02224"/>
    </source>
</evidence>
<keyword evidence="2" id="KW-0808">Transferase</keyword>
<feature type="domain" description="Cytidylate kinase" evidence="8">
    <location>
        <begin position="19"/>
        <end position="209"/>
    </location>
</feature>
<dbReference type="AlphaFoldDB" id="A0A9N9PBS8"/>
<dbReference type="InterPro" id="IPR011994">
    <property type="entry name" value="Cytidylate_kinase_dom"/>
</dbReference>
<evidence type="ECO:0000256" key="3">
    <source>
        <dbReference type="ARBA" id="ARBA00022741"/>
    </source>
</evidence>
<comment type="catalytic activity">
    <reaction evidence="6">
        <text>dCMP + ATP = dCDP + ADP</text>
        <dbReference type="Rhea" id="RHEA:25094"/>
        <dbReference type="ChEBI" id="CHEBI:30616"/>
        <dbReference type="ChEBI" id="CHEBI:57566"/>
        <dbReference type="ChEBI" id="CHEBI:58593"/>
        <dbReference type="ChEBI" id="CHEBI:456216"/>
        <dbReference type="EC" id="2.7.4.25"/>
    </reaction>
</comment>
<dbReference type="Proteomes" id="UP000789759">
    <property type="component" value="Unassembled WGS sequence"/>
</dbReference>
<keyword evidence="4" id="KW-0418">Kinase</keyword>
<gene>
    <name evidence="9" type="ORF">CPELLU_LOCUS20186</name>
</gene>
<dbReference type="EC" id="2.7.4.25" evidence="1"/>